<dbReference type="RefSeq" id="WP_077569815.1">
    <property type="nucleotide sequence ID" value="NZ_CP016809.1"/>
</dbReference>
<feature type="signal peptide" evidence="2">
    <location>
        <begin position="1"/>
        <end position="25"/>
    </location>
</feature>
<dbReference type="AlphaFoldDB" id="A0A1B2DZA0"/>
<sequence length="857" mass="92232">MKKKRYKAAAVLLAATLAAAPHADAAASKTASPQVSGSAAAQIPALDWRVKLGGGVTATLVQADVWQQNGDSVAVFTLQYKNGGKAAARLVTYFPKAVLPGGSVKAANPISKDLAKKKVEPGQSMTVTYYVKTDSPSLSGMKLAMDVWNPKVKGYLERVGSYKLPSNYSAAIDSGVHAKLSLSGTPVTVKSESLEIIKYDGKVIARVGMSITNNGGSVWTDRGYDPFLVTKSGSSFRLQREAGPEGTPIQPKERKLVYYITEVPSYLKPSGLRFLWTETDEALKLSLPAGSFRLPAATAPKWDVPAGAAKSLTIGGQPVEARIRQATLRSSGDQGIWNIEMAFKNKGKKTAKVPAYDYAIKASEGSYHPYAPGDQSSLMLTLRPGQEKTLTLEISLPMELKQDRLKLQMIEALGDERTPSPPAVQEGSGGSTGPEDPSKVSLPLAYFSIPYQTERQSSIGVEYAPQSAGGFAYTLESIQRLPWQDTDLIVAKLRLRNTHETNALQLPELKADVTADEKTVLASPEVIAGEQGSMIAPGASTEVSVLAKIPYTKDIRTLRFKLFAQQESVKTPFLTLTTPGHTQSIELLEKGKPYTVTTAGKRAEAQERRTLIYEGADSDIIYTELTLTSGEARRVQAALLKGYFQGTDGKIYEADTVQPETPIQPGGKQSVVFWARVPKGTAGGLGLALGTAMSGGKLAEPGKDVSGVLGVKKMQLNPVRPAASSNLTALDWYPYSISVTKATGHLQEGSSSISMNITVDVKRSDSITAADAGHKLILTIKDTLGQTQERILTPGTDIQVPGTRTLSFEMTDEQYKKLKGGWFTLTLADEFQNERITLGTQSYNVTFYPNVVEPPEE</sequence>
<keyword evidence="5" id="KW-1185">Reference proteome</keyword>
<evidence type="ECO:0000256" key="2">
    <source>
        <dbReference type="SAM" id="SignalP"/>
    </source>
</evidence>
<dbReference type="KEGG" id="pib:BBD41_10615"/>
<evidence type="ECO:0008006" key="6">
    <source>
        <dbReference type="Google" id="ProtNLM"/>
    </source>
</evidence>
<protein>
    <recommendedName>
        <fullName evidence="6">DUF4352 domain-containing protein</fullName>
    </recommendedName>
</protein>
<proteinExistence type="predicted"/>
<evidence type="ECO:0000313" key="4">
    <source>
        <dbReference type="EMBL" id="OOC58914.1"/>
    </source>
</evidence>
<name>A0A1B2DZA0_9BACL</name>
<gene>
    <name evidence="4" type="ORF">BBD40_24960</name>
    <name evidence="3" type="ORF">BBD41_10615</name>
</gene>
<dbReference type="EMBL" id="CP016809">
    <property type="protein sequence ID" value="ANY73002.1"/>
    <property type="molecule type" value="Genomic_DNA"/>
</dbReference>
<organism evidence="3">
    <name type="scientific">Paenibacillus ihbetae</name>
    <dbReference type="NCBI Taxonomy" id="1870820"/>
    <lineage>
        <taxon>Bacteria</taxon>
        <taxon>Bacillati</taxon>
        <taxon>Bacillota</taxon>
        <taxon>Bacilli</taxon>
        <taxon>Bacillales</taxon>
        <taxon>Paenibacillaceae</taxon>
        <taxon>Paenibacillus</taxon>
    </lineage>
</organism>
<reference evidence="3" key="1">
    <citation type="submission" date="2016-08" db="EMBL/GenBank/DDBJ databases">
        <title>Complete Genome Seqeunce of Paenibacillus sp. nov. IHBB 9852 from high altitute lake of Indian trans-Himalayas.</title>
        <authorList>
            <person name="Kiran S."/>
            <person name="Swarnkar M.K."/>
            <person name="Rana A."/>
            <person name="Tewari R."/>
            <person name="Gulati A."/>
        </authorList>
    </citation>
    <scope>NUCLEOTIDE SEQUENCE [LARGE SCALE GENOMIC DNA]</scope>
    <source>
        <strain evidence="3">IHBB 9852</strain>
    </source>
</reference>
<evidence type="ECO:0000313" key="5">
    <source>
        <dbReference type="Proteomes" id="UP000189059"/>
    </source>
</evidence>
<dbReference type="Proteomes" id="UP000189059">
    <property type="component" value="Unassembled WGS sequence"/>
</dbReference>
<feature type="region of interest" description="Disordered" evidence="1">
    <location>
        <begin position="414"/>
        <end position="439"/>
    </location>
</feature>
<dbReference type="EMBL" id="MRVI01000002">
    <property type="protein sequence ID" value="OOC58914.1"/>
    <property type="molecule type" value="Genomic_DNA"/>
</dbReference>
<keyword evidence="2" id="KW-0732">Signal</keyword>
<accession>A0A1B2DZA0</accession>
<evidence type="ECO:0000256" key="1">
    <source>
        <dbReference type="SAM" id="MobiDB-lite"/>
    </source>
</evidence>
<reference evidence="4 5" key="2">
    <citation type="submission" date="2016-12" db="EMBL/GenBank/DDBJ databases">
        <title>Genome sequencing and description of Paenibacillus sp. nov. from high altitude lake in the Indian Trans- Himalayas.</title>
        <authorList>
            <person name="Kiran S."/>
            <person name="Swarnkar M.K."/>
            <person name="Rana A."/>
            <person name="Tewari R."/>
            <person name="Gulati A."/>
        </authorList>
    </citation>
    <scope>NUCLEOTIDE SEQUENCE [LARGE SCALE GENOMIC DNA]</scope>
    <source>
        <strain evidence="4 5">IHBB 9951</strain>
    </source>
</reference>
<dbReference type="OrthoDB" id="2675985at2"/>
<dbReference type="GeneID" id="48308694"/>
<feature type="chain" id="PRO_5008535588" description="DUF4352 domain-containing protein" evidence="2">
    <location>
        <begin position="26"/>
        <end position="857"/>
    </location>
</feature>
<evidence type="ECO:0000313" key="3">
    <source>
        <dbReference type="EMBL" id="ANY73002.1"/>
    </source>
</evidence>